<accession>A0A1H7QPI5</accession>
<dbReference type="EMBL" id="WDAY01000080">
    <property type="protein sequence ID" value="KAB6554858.1"/>
    <property type="molecule type" value="Genomic_DNA"/>
</dbReference>
<proteinExistence type="predicted"/>
<dbReference type="RefSeq" id="WP_074784067.1">
    <property type="nucleotide sequence ID" value="NZ_CAXTCG010000127.1"/>
</dbReference>
<protein>
    <submittedName>
        <fullName evidence="1">Uncharacterized protein</fullName>
    </submittedName>
</protein>
<organism evidence="1 2">
    <name type="scientific">Phocaeicola vulgatus</name>
    <name type="common">Bacteroides vulgatus</name>
    <dbReference type="NCBI Taxonomy" id="821"/>
    <lineage>
        <taxon>Bacteria</taxon>
        <taxon>Pseudomonadati</taxon>
        <taxon>Bacteroidota</taxon>
        <taxon>Bacteroidia</taxon>
        <taxon>Bacteroidales</taxon>
        <taxon>Bacteroidaceae</taxon>
        <taxon>Phocaeicola</taxon>
    </lineage>
</organism>
<name>A0A1H7QPI5_PHOVU</name>
<evidence type="ECO:0000313" key="1">
    <source>
        <dbReference type="EMBL" id="KAB6554858.1"/>
    </source>
</evidence>
<dbReference type="AlphaFoldDB" id="A0A1H7QPI5"/>
<reference evidence="1 2" key="1">
    <citation type="journal article" date="2019" name="Nat. Med.">
        <title>A library of human gut bacterial isolates paired with longitudinal multiomics data enables mechanistic microbiome research.</title>
        <authorList>
            <person name="Poyet M."/>
            <person name="Groussin M."/>
            <person name="Gibbons S.M."/>
            <person name="Avila-Pacheco J."/>
            <person name="Jiang X."/>
            <person name="Kearney S.M."/>
            <person name="Perrotta A.R."/>
            <person name="Berdy B."/>
            <person name="Zhao S."/>
            <person name="Lieberman T.D."/>
            <person name="Swanson P.K."/>
            <person name="Smith M."/>
            <person name="Roesemann S."/>
            <person name="Alexander J.E."/>
            <person name="Rich S.A."/>
            <person name="Livny J."/>
            <person name="Vlamakis H."/>
            <person name="Clish C."/>
            <person name="Bullock K."/>
            <person name="Deik A."/>
            <person name="Scott J."/>
            <person name="Pierce K.A."/>
            <person name="Xavier R.J."/>
            <person name="Alm E.J."/>
        </authorList>
    </citation>
    <scope>NUCLEOTIDE SEQUENCE [LARGE SCALE GENOMIC DNA]</scope>
    <source>
        <strain evidence="1 2">BIOML-A111</strain>
    </source>
</reference>
<comment type="caution">
    <text evidence="1">The sequence shown here is derived from an EMBL/GenBank/DDBJ whole genome shotgun (WGS) entry which is preliminary data.</text>
</comment>
<sequence>MKRILELSIFQLLSEYTQHKASVAELTDAINELTAYLVEISTVEQDYAVLLRYYSMGLNRLKLYRMQFGQKENTLYAIYR</sequence>
<evidence type="ECO:0000313" key="2">
    <source>
        <dbReference type="Proteomes" id="UP000437431"/>
    </source>
</evidence>
<dbReference type="Proteomes" id="UP000437431">
    <property type="component" value="Unassembled WGS sequence"/>
</dbReference>
<gene>
    <name evidence="1" type="ORF">GAY79_21615</name>
</gene>